<evidence type="ECO:0000256" key="2">
    <source>
        <dbReference type="ARBA" id="ARBA00022801"/>
    </source>
</evidence>
<dbReference type="CDD" id="cd10917">
    <property type="entry name" value="CE4_NodB_like_6s_7s"/>
    <property type="match status" value="1"/>
</dbReference>
<dbReference type="GO" id="GO:0016810">
    <property type="term" value="F:hydrolase activity, acting on carbon-nitrogen (but not peptide) bonds"/>
    <property type="evidence" value="ECO:0007669"/>
    <property type="project" value="InterPro"/>
</dbReference>
<evidence type="ECO:0000256" key="1">
    <source>
        <dbReference type="ARBA" id="ARBA00022723"/>
    </source>
</evidence>
<dbReference type="Proteomes" id="UP001165136">
    <property type="component" value="Unassembled WGS sequence"/>
</dbReference>
<proteinExistence type="predicted"/>
<evidence type="ECO:0000313" key="5">
    <source>
        <dbReference type="EMBL" id="GLY64600.1"/>
    </source>
</evidence>
<evidence type="ECO:0000256" key="3">
    <source>
        <dbReference type="SAM" id="MobiDB-lite"/>
    </source>
</evidence>
<comment type="caution">
    <text evidence="5">The sequence shown here is derived from an EMBL/GenBank/DDBJ whole genome shotgun (WGS) entry which is preliminary data.</text>
</comment>
<dbReference type="Pfam" id="PF01522">
    <property type="entry name" value="Polysacc_deac_1"/>
    <property type="match status" value="1"/>
</dbReference>
<accession>A0A9W6QZ35</accession>
<dbReference type="GO" id="GO:0046872">
    <property type="term" value="F:metal ion binding"/>
    <property type="evidence" value="ECO:0007669"/>
    <property type="project" value="UniProtKB-KW"/>
</dbReference>
<evidence type="ECO:0000313" key="6">
    <source>
        <dbReference type="Proteomes" id="UP001165136"/>
    </source>
</evidence>
<keyword evidence="6" id="KW-1185">Reference proteome</keyword>
<evidence type="ECO:0000259" key="4">
    <source>
        <dbReference type="PROSITE" id="PS51677"/>
    </source>
</evidence>
<reference evidence="5" key="1">
    <citation type="submission" date="2023-03" db="EMBL/GenBank/DDBJ databases">
        <title>Amycolatopsis taiwanensis NBRC 103393.</title>
        <authorList>
            <person name="Ichikawa N."/>
            <person name="Sato H."/>
            <person name="Tonouchi N."/>
        </authorList>
    </citation>
    <scope>NUCLEOTIDE SEQUENCE</scope>
    <source>
        <strain evidence="5">NBRC 103393</strain>
    </source>
</reference>
<keyword evidence="2" id="KW-0378">Hydrolase</keyword>
<dbReference type="Gene3D" id="3.20.20.370">
    <property type="entry name" value="Glycoside hydrolase/deacetylase"/>
    <property type="match status" value="1"/>
</dbReference>
<feature type="region of interest" description="Disordered" evidence="3">
    <location>
        <begin position="1"/>
        <end position="30"/>
    </location>
</feature>
<dbReference type="GO" id="GO:0005975">
    <property type="term" value="P:carbohydrate metabolic process"/>
    <property type="evidence" value="ECO:0007669"/>
    <property type="project" value="InterPro"/>
</dbReference>
<feature type="compositionally biased region" description="Pro residues" evidence="3">
    <location>
        <begin position="67"/>
        <end position="78"/>
    </location>
</feature>
<dbReference type="PROSITE" id="PS51677">
    <property type="entry name" value="NODB"/>
    <property type="match status" value="1"/>
</dbReference>
<dbReference type="InterPro" id="IPR002509">
    <property type="entry name" value="NODB_dom"/>
</dbReference>
<gene>
    <name evidence="5" type="ORF">Atai01_12190</name>
</gene>
<dbReference type="GO" id="GO:0016020">
    <property type="term" value="C:membrane"/>
    <property type="evidence" value="ECO:0007669"/>
    <property type="project" value="TreeGrafter"/>
</dbReference>
<name>A0A9W6QZ35_9PSEU</name>
<dbReference type="AlphaFoldDB" id="A0A9W6QZ35"/>
<organism evidence="5 6">
    <name type="scientific">Amycolatopsis taiwanensis</name>
    <dbReference type="NCBI Taxonomy" id="342230"/>
    <lineage>
        <taxon>Bacteria</taxon>
        <taxon>Bacillati</taxon>
        <taxon>Actinomycetota</taxon>
        <taxon>Actinomycetes</taxon>
        <taxon>Pseudonocardiales</taxon>
        <taxon>Pseudonocardiaceae</taxon>
        <taxon>Amycolatopsis</taxon>
    </lineage>
</organism>
<dbReference type="SUPFAM" id="SSF88713">
    <property type="entry name" value="Glycoside hydrolase/deacetylase"/>
    <property type="match status" value="1"/>
</dbReference>
<dbReference type="InterPro" id="IPR011330">
    <property type="entry name" value="Glyco_hydro/deAcase_b/a-brl"/>
</dbReference>
<dbReference type="InterPro" id="IPR050248">
    <property type="entry name" value="Polysacc_deacetylase_ArnD"/>
</dbReference>
<dbReference type="PANTHER" id="PTHR10587:SF133">
    <property type="entry name" value="CHITIN DEACETYLASE 1-RELATED"/>
    <property type="match status" value="1"/>
</dbReference>
<protein>
    <submittedName>
        <fullName evidence="5">Polysaccharide deacetylase</fullName>
    </submittedName>
</protein>
<feature type="region of interest" description="Disordered" evidence="3">
    <location>
        <begin position="62"/>
        <end position="101"/>
    </location>
</feature>
<dbReference type="EMBL" id="BSTI01000002">
    <property type="protein sequence ID" value="GLY64600.1"/>
    <property type="molecule type" value="Genomic_DNA"/>
</dbReference>
<sequence length="299" mass="32592">MSEAGTRVSEAGIRVPGAGTRQVHGLGGYRDGVNEPDRRVFFGMLAVGLASVIAGCAPAGNAEVPPTSAPEPLPPEPAPSRDVPKPAEASSGPARVLTQGPTDGNRIALTVDDGYNDEVVAGYVSFAVRTGIHLTFSPNGRYAHAWEPHADALKPLVERGQIQIINHTFNHPDLRKMSDTDIRVELERNEEWVNRMFGTSTRPYYRPPYGFHNAHIDGVAADLGYRNTVMWSGSYGDSKVLTPEYLMSQASRYFQPGVIMLGHANHPTVLGLFDQIVDLIRQRQLNPVTLQEMFATHGV</sequence>
<keyword evidence="1" id="KW-0479">Metal-binding</keyword>
<dbReference type="PANTHER" id="PTHR10587">
    <property type="entry name" value="GLYCOSYL TRANSFERASE-RELATED"/>
    <property type="match status" value="1"/>
</dbReference>
<feature type="domain" description="NodB homology" evidence="4">
    <location>
        <begin position="105"/>
        <end position="288"/>
    </location>
</feature>